<comment type="subcellular location">
    <subcellularLocation>
        <location evidence="1">Membrane</location>
    </subcellularLocation>
</comment>
<name>A0ABV1FT01_9BACT</name>
<dbReference type="EMBL" id="JBBNFP010000050">
    <property type="protein sequence ID" value="MEQ2487474.1"/>
    <property type="molecule type" value="Genomic_DNA"/>
</dbReference>
<dbReference type="Proteomes" id="UP001487296">
    <property type="component" value="Unassembled WGS sequence"/>
</dbReference>
<dbReference type="PROSITE" id="PS51257">
    <property type="entry name" value="PROKAR_LIPOPROTEIN"/>
    <property type="match status" value="1"/>
</dbReference>
<keyword evidence="5" id="KW-0998">Cell outer membrane</keyword>
<feature type="chain" id="PRO_5047025568" evidence="6">
    <location>
        <begin position="18"/>
        <end position="774"/>
    </location>
</feature>
<dbReference type="Gene3D" id="2.40.160.50">
    <property type="entry name" value="membrane protein fhac: a member of the omp85/tpsb transporter family"/>
    <property type="match status" value="1"/>
</dbReference>
<keyword evidence="4" id="KW-0472">Membrane</keyword>
<dbReference type="InterPro" id="IPR000184">
    <property type="entry name" value="Bac_surfAg_D15"/>
</dbReference>
<evidence type="ECO:0000256" key="4">
    <source>
        <dbReference type="ARBA" id="ARBA00023136"/>
    </source>
</evidence>
<evidence type="ECO:0000256" key="3">
    <source>
        <dbReference type="ARBA" id="ARBA00022729"/>
    </source>
</evidence>
<keyword evidence="2" id="KW-0812">Transmembrane</keyword>
<feature type="signal peptide" evidence="6">
    <location>
        <begin position="1"/>
        <end position="17"/>
    </location>
</feature>
<feature type="domain" description="Bacterial surface antigen (D15)" evidence="7">
    <location>
        <begin position="588"/>
        <end position="772"/>
    </location>
</feature>
<comment type="caution">
    <text evidence="8">The sequence shown here is derived from an EMBL/GenBank/DDBJ whole genome shotgun (WGS) entry which is preliminary data.</text>
</comment>
<evidence type="ECO:0000256" key="2">
    <source>
        <dbReference type="ARBA" id="ARBA00022692"/>
    </source>
</evidence>
<evidence type="ECO:0000256" key="6">
    <source>
        <dbReference type="SAM" id="SignalP"/>
    </source>
</evidence>
<proteinExistence type="predicted"/>
<dbReference type="Pfam" id="PF01103">
    <property type="entry name" value="Omp85"/>
    <property type="match status" value="1"/>
</dbReference>
<dbReference type="InterPro" id="IPR039910">
    <property type="entry name" value="D15-like"/>
</dbReference>
<protein>
    <submittedName>
        <fullName evidence="8">BamA/TamA family outer membrane protein</fullName>
    </submittedName>
</protein>
<evidence type="ECO:0000259" key="7">
    <source>
        <dbReference type="Pfam" id="PF01103"/>
    </source>
</evidence>
<reference evidence="8 9" key="1">
    <citation type="submission" date="2024-04" db="EMBL/GenBank/DDBJ databases">
        <title>Human intestinal bacterial collection.</title>
        <authorList>
            <person name="Pauvert C."/>
            <person name="Hitch T.C.A."/>
            <person name="Clavel T."/>
        </authorList>
    </citation>
    <scope>NUCLEOTIDE SEQUENCE [LARGE SCALE GENOMIC DNA]</scope>
    <source>
        <strain evidence="8 9">CLA-AA-H145</strain>
    </source>
</reference>
<sequence length="774" mass="87681">MKTYRLLLIIAVGSLFAACSTTKNIPEGDQLFTGLDAITYEAPEKSRHYAAIQEELDAALATAPNGALFGSSSVRSPLQVGLWVWNAFTNDDSNFGRWMLKSFGKQPVLMSWVNPELRASVAKEVLRAHGYFRGDVSYKARTLRNPKKAKIAYTVNAGHLFTIDTLQYLGFPAAGDSLIRSTLSDAKIKPGDPFDVSTLEGERTRLSTLFRNNGYFYWQPSYASYLADTTSVPGKVQVRLQAIEKLPAKAKRPWYVGNICIDLRKNYLDALTDSFQRGSFMVRFRGRRPPLRVPVILQGTKLRSHKLYSYQDYQESMAHVSSTGLFSVVDFTFTPRDTTSANDTLDLRINAVLDKPYDFYVEGNLVGKTNNRVGPGLVMGFTKRNAFRGGELLDINLKGSYEWQTSQQGERSKSKFNSYEYGVDASLMFPRMVIPFVDFFRDRLARYYRRNRFYAVPTTTLKMSSDIISRANYFKRHIVSGEWSYSLQTSATSRHLFSPLVFSYEYMRSSTAAFDSVLQVNPYLYYTMQDQFVPKMQYTYTYTSPSHLLNPVRWQTTISEAGNLLSLGYMAAGKKWGRQGKEMFNNPYAQFVKVETDLVKTWRLTEHSTLVGHAALGAIWAYGNSTKAPYGEQFYVGGANSVRAFTVRSIGPGHYHNDASANIYYLDQTGDLMFQANLEYRPRLFGNLYGALFLDAGNVWVMHSDDRIGVKFEPKNALRDMALGTGVGLRYDMDFLVIRLDWGVGLHVPYNTGFYNVDSFKNSQSLHFAVGYPF</sequence>
<keyword evidence="9" id="KW-1185">Reference proteome</keyword>
<organism evidence="8 9">
    <name type="scientific">Hallella faecis</name>
    <dbReference type="NCBI Taxonomy" id="2841596"/>
    <lineage>
        <taxon>Bacteria</taxon>
        <taxon>Pseudomonadati</taxon>
        <taxon>Bacteroidota</taxon>
        <taxon>Bacteroidia</taxon>
        <taxon>Bacteroidales</taxon>
        <taxon>Prevotellaceae</taxon>
        <taxon>Hallella</taxon>
    </lineage>
</organism>
<evidence type="ECO:0000256" key="1">
    <source>
        <dbReference type="ARBA" id="ARBA00004370"/>
    </source>
</evidence>
<evidence type="ECO:0000313" key="9">
    <source>
        <dbReference type="Proteomes" id="UP001487296"/>
    </source>
</evidence>
<accession>A0ABV1FT01</accession>
<keyword evidence="3 6" id="KW-0732">Signal</keyword>
<dbReference type="RefSeq" id="WP_215760561.1">
    <property type="nucleotide sequence ID" value="NZ_JAHKBE010000052.1"/>
</dbReference>
<evidence type="ECO:0000313" key="8">
    <source>
        <dbReference type="EMBL" id="MEQ2487474.1"/>
    </source>
</evidence>
<dbReference type="PANTHER" id="PTHR12815:SF47">
    <property type="entry name" value="TRANSLOCATION AND ASSEMBLY MODULE SUBUNIT TAMA"/>
    <property type="match status" value="1"/>
</dbReference>
<evidence type="ECO:0000256" key="5">
    <source>
        <dbReference type="ARBA" id="ARBA00023237"/>
    </source>
</evidence>
<gene>
    <name evidence="8" type="ORF">AAAT34_10545</name>
</gene>
<dbReference type="PANTHER" id="PTHR12815">
    <property type="entry name" value="SORTING AND ASSEMBLY MACHINERY SAMM50 PROTEIN FAMILY MEMBER"/>
    <property type="match status" value="1"/>
</dbReference>